<evidence type="ECO:0000313" key="9">
    <source>
        <dbReference type="EMBL" id="GAA0862512.1"/>
    </source>
</evidence>
<gene>
    <name evidence="9" type="ORF">GCM10008917_08130</name>
</gene>
<feature type="domain" description="MgtC/SapB/SrpB/YhiD N-terminal" evidence="8">
    <location>
        <begin position="10"/>
        <end position="147"/>
    </location>
</feature>
<protein>
    <submittedName>
        <fullName evidence="9">MgtC/SapB family protein</fullName>
    </submittedName>
</protein>
<dbReference type="PANTHER" id="PTHR33778">
    <property type="entry name" value="PROTEIN MGTC"/>
    <property type="match status" value="1"/>
</dbReference>
<evidence type="ECO:0000256" key="1">
    <source>
        <dbReference type="ARBA" id="ARBA00004651"/>
    </source>
</evidence>
<evidence type="ECO:0000256" key="2">
    <source>
        <dbReference type="ARBA" id="ARBA00009298"/>
    </source>
</evidence>
<dbReference type="PRINTS" id="PR01837">
    <property type="entry name" value="MGTCSAPBPROT"/>
</dbReference>
<keyword evidence="6 7" id="KW-0472">Membrane</keyword>
<dbReference type="EMBL" id="BAAACP010000003">
    <property type="protein sequence ID" value="GAA0862512.1"/>
    <property type="molecule type" value="Genomic_DNA"/>
</dbReference>
<comment type="subcellular location">
    <subcellularLocation>
        <location evidence="1">Cell membrane</location>
        <topology evidence="1">Multi-pass membrane protein</topology>
    </subcellularLocation>
</comment>
<dbReference type="PANTHER" id="PTHR33778:SF1">
    <property type="entry name" value="MAGNESIUM TRANSPORTER YHID-RELATED"/>
    <property type="match status" value="1"/>
</dbReference>
<evidence type="ECO:0000256" key="7">
    <source>
        <dbReference type="SAM" id="Phobius"/>
    </source>
</evidence>
<keyword evidence="5 7" id="KW-1133">Transmembrane helix</keyword>
<evidence type="ECO:0000259" key="8">
    <source>
        <dbReference type="Pfam" id="PF02308"/>
    </source>
</evidence>
<name>A0ABN1M041_9FIRM</name>
<keyword evidence="3" id="KW-1003">Cell membrane</keyword>
<evidence type="ECO:0000256" key="6">
    <source>
        <dbReference type="ARBA" id="ARBA00023136"/>
    </source>
</evidence>
<keyword evidence="4 7" id="KW-0812">Transmembrane</keyword>
<dbReference type="RefSeq" id="WP_346042815.1">
    <property type="nucleotide sequence ID" value="NZ_BAAACP010000003.1"/>
</dbReference>
<comment type="caution">
    <text evidence="9">The sequence shown here is derived from an EMBL/GenBank/DDBJ whole genome shotgun (WGS) entry which is preliminary data.</text>
</comment>
<dbReference type="Pfam" id="PF02308">
    <property type="entry name" value="MgtC"/>
    <property type="match status" value="1"/>
</dbReference>
<sequence length="225" mass="24410">MDIKDIIIRILLAICIGGTIGYNRERENVSAGFRTHTLVCLGATVAALIQVELADFALNQITKAQALSGIVKLNDGRFIGQVVSGIGFLGAGTIIKTKGAIKGLTTAASIWTVACVGIAIGMGFYKISILSGVSIVIVLVFLKKFEDKFMSKVNIIKIKIKCKSRVEAIKEVKESIENCEIKIESIEVIGDDECLYTLRKSKLISMNEIISMLIENKSIVTVTKL</sequence>
<feature type="transmembrane region" description="Helical" evidence="7">
    <location>
        <begin position="125"/>
        <end position="142"/>
    </location>
</feature>
<evidence type="ECO:0000256" key="5">
    <source>
        <dbReference type="ARBA" id="ARBA00022989"/>
    </source>
</evidence>
<dbReference type="Proteomes" id="UP001400965">
    <property type="component" value="Unassembled WGS sequence"/>
</dbReference>
<comment type="similarity">
    <text evidence="2">Belongs to the MgtC/SapB family.</text>
</comment>
<accession>A0ABN1M041</accession>
<proteinExistence type="inferred from homology"/>
<dbReference type="InterPro" id="IPR049177">
    <property type="entry name" value="MgtC_SapB_SrpB_YhiD_N"/>
</dbReference>
<organism evidence="9 10">
    <name type="scientific">Paraclostridium tenue</name>
    <dbReference type="NCBI Taxonomy" id="1737"/>
    <lineage>
        <taxon>Bacteria</taxon>
        <taxon>Bacillati</taxon>
        <taxon>Bacillota</taxon>
        <taxon>Clostridia</taxon>
        <taxon>Peptostreptococcales</taxon>
        <taxon>Peptostreptococcaceae</taxon>
        <taxon>Paraclostridium</taxon>
    </lineage>
</organism>
<evidence type="ECO:0000256" key="3">
    <source>
        <dbReference type="ARBA" id="ARBA00022475"/>
    </source>
</evidence>
<keyword evidence="10" id="KW-1185">Reference proteome</keyword>
<feature type="transmembrane region" description="Helical" evidence="7">
    <location>
        <begin position="78"/>
        <end position="95"/>
    </location>
</feature>
<dbReference type="InterPro" id="IPR003416">
    <property type="entry name" value="MgtC/SapB/SrpB/YhiD_fam"/>
</dbReference>
<evidence type="ECO:0000256" key="4">
    <source>
        <dbReference type="ARBA" id="ARBA00022692"/>
    </source>
</evidence>
<evidence type="ECO:0000313" key="10">
    <source>
        <dbReference type="Proteomes" id="UP001400965"/>
    </source>
</evidence>
<reference evidence="9 10" key="1">
    <citation type="journal article" date="2019" name="Int. J. Syst. Evol. Microbiol.">
        <title>The Global Catalogue of Microorganisms (GCM) 10K type strain sequencing project: providing services to taxonomists for standard genome sequencing and annotation.</title>
        <authorList>
            <consortium name="The Broad Institute Genomics Platform"/>
            <consortium name="The Broad Institute Genome Sequencing Center for Infectious Disease"/>
            <person name="Wu L."/>
            <person name="Ma J."/>
        </authorList>
    </citation>
    <scope>NUCLEOTIDE SEQUENCE [LARGE SCALE GENOMIC DNA]</scope>
    <source>
        <strain evidence="9 10">JCM 6486</strain>
    </source>
</reference>